<feature type="region of interest" description="Disordered" evidence="8">
    <location>
        <begin position="33"/>
        <end position="58"/>
    </location>
</feature>
<evidence type="ECO:0000256" key="4">
    <source>
        <dbReference type="ARBA" id="ARBA00022777"/>
    </source>
</evidence>
<sequence length="314" mass="32878">MPMLPAAAYARGAPPALLPAAACGRPVAPQALQLPSAPAPRMHKAEEKKQARRGRAAARPLGRDYALAPLTELGLLGRGAYGTVRTAHPLAGGPPVAVKCIAKDSARAREVAVREAMLVGGMGGTMRRFFPKDESTMHLVMEHIDGCELFDEIGGDGLCDELAVREVMRQVLQALAHCHSRGVVHRDIKPENIMLEGPLVPGGRPTVKLIDFGLASRGRARGGRPAEPLPGTGPYLAPEARAGCTPEPSSDLWSAGVVLHALLTGVLLPAQVSSGREPLDPGSRALASAPDGARDLLASLLQVDPRKRPTAAEA</sequence>
<dbReference type="Pfam" id="PF00069">
    <property type="entry name" value="Pkinase"/>
    <property type="match status" value="1"/>
</dbReference>
<dbReference type="SMART" id="SM00220">
    <property type="entry name" value="S_TKc"/>
    <property type="match status" value="1"/>
</dbReference>
<keyword evidence="1 7" id="KW-0723">Serine/threonine-protein kinase</keyword>
<evidence type="ECO:0000313" key="10">
    <source>
        <dbReference type="EMBL" id="CAK0874891.1"/>
    </source>
</evidence>
<gene>
    <name evidence="10" type="ORF">PCOR1329_LOCUS59674</name>
</gene>
<evidence type="ECO:0000259" key="9">
    <source>
        <dbReference type="PROSITE" id="PS50011"/>
    </source>
</evidence>
<name>A0ABN9VNF1_9DINO</name>
<accession>A0ABN9VNF1</accession>
<dbReference type="InterPro" id="IPR008271">
    <property type="entry name" value="Ser/Thr_kinase_AS"/>
</dbReference>
<keyword evidence="2" id="KW-0808">Transferase</keyword>
<evidence type="ECO:0000256" key="3">
    <source>
        <dbReference type="ARBA" id="ARBA00022741"/>
    </source>
</evidence>
<keyword evidence="3 6" id="KW-0547">Nucleotide-binding</keyword>
<dbReference type="PANTHER" id="PTHR24349">
    <property type="entry name" value="SERINE/THREONINE-PROTEIN KINASE"/>
    <property type="match status" value="1"/>
</dbReference>
<dbReference type="PROSITE" id="PS50011">
    <property type="entry name" value="PROTEIN_KINASE_DOM"/>
    <property type="match status" value="1"/>
</dbReference>
<keyword evidence="5 6" id="KW-0067">ATP-binding</keyword>
<feature type="non-terminal residue" evidence="10">
    <location>
        <position position="314"/>
    </location>
</feature>
<comment type="caution">
    <text evidence="10">The sequence shown here is derived from an EMBL/GenBank/DDBJ whole genome shotgun (WGS) entry which is preliminary data.</text>
</comment>
<dbReference type="PROSITE" id="PS00108">
    <property type="entry name" value="PROTEIN_KINASE_ST"/>
    <property type="match status" value="1"/>
</dbReference>
<evidence type="ECO:0000256" key="1">
    <source>
        <dbReference type="ARBA" id="ARBA00022527"/>
    </source>
</evidence>
<evidence type="ECO:0000256" key="5">
    <source>
        <dbReference type="ARBA" id="ARBA00022840"/>
    </source>
</evidence>
<evidence type="ECO:0000256" key="6">
    <source>
        <dbReference type="PROSITE-ProRule" id="PRU10141"/>
    </source>
</evidence>
<evidence type="ECO:0000256" key="2">
    <source>
        <dbReference type="ARBA" id="ARBA00022679"/>
    </source>
</evidence>
<comment type="similarity">
    <text evidence="7">Belongs to the protein kinase superfamily.</text>
</comment>
<keyword evidence="4" id="KW-0418">Kinase</keyword>
<organism evidence="10 11">
    <name type="scientific">Prorocentrum cordatum</name>
    <dbReference type="NCBI Taxonomy" id="2364126"/>
    <lineage>
        <taxon>Eukaryota</taxon>
        <taxon>Sar</taxon>
        <taxon>Alveolata</taxon>
        <taxon>Dinophyceae</taxon>
        <taxon>Prorocentrales</taxon>
        <taxon>Prorocentraceae</taxon>
        <taxon>Prorocentrum</taxon>
    </lineage>
</organism>
<dbReference type="Gene3D" id="1.10.510.10">
    <property type="entry name" value="Transferase(Phosphotransferase) domain 1"/>
    <property type="match status" value="1"/>
</dbReference>
<evidence type="ECO:0000256" key="7">
    <source>
        <dbReference type="RuleBase" id="RU000304"/>
    </source>
</evidence>
<dbReference type="InterPro" id="IPR017441">
    <property type="entry name" value="Protein_kinase_ATP_BS"/>
</dbReference>
<protein>
    <recommendedName>
        <fullName evidence="9">Protein kinase domain-containing protein</fullName>
    </recommendedName>
</protein>
<dbReference type="InterPro" id="IPR050205">
    <property type="entry name" value="CDPK_Ser/Thr_kinases"/>
</dbReference>
<dbReference type="EMBL" id="CAUYUJ010017449">
    <property type="protein sequence ID" value="CAK0874891.1"/>
    <property type="molecule type" value="Genomic_DNA"/>
</dbReference>
<dbReference type="InterPro" id="IPR000719">
    <property type="entry name" value="Prot_kinase_dom"/>
</dbReference>
<reference evidence="10" key="1">
    <citation type="submission" date="2023-10" db="EMBL/GenBank/DDBJ databases">
        <authorList>
            <person name="Chen Y."/>
            <person name="Shah S."/>
            <person name="Dougan E. K."/>
            <person name="Thang M."/>
            <person name="Chan C."/>
        </authorList>
    </citation>
    <scope>NUCLEOTIDE SEQUENCE [LARGE SCALE GENOMIC DNA]</scope>
</reference>
<dbReference type="InterPro" id="IPR011009">
    <property type="entry name" value="Kinase-like_dom_sf"/>
</dbReference>
<feature type="domain" description="Protein kinase" evidence="9">
    <location>
        <begin position="70"/>
        <end position="314"/>
    </location>
</feature>
<evidence type="ECO:0000313" key="11">
    <source>
        <dbReference type="Proteomes" id="UP001189429"/>
    </source>
</evidence>
<dbReference type="PROSITE" id="PS00107">
    <property type="entry name" value="PROTEIN_KINASE_ATP"/>
    <property type="match status" value="1"/>
</dbReference>
<dbReference type="SUPFAM" id="SSF56112">
    <property type="entry name" value="Protein kinase-like (PK-like)"/>
    <property type="match status" value="1"/>
</dbReference>
<proteinExistence type="inferred from homology"/>
<feature type="binding site" evidence="6">
    <location>
        <position position="103"/>
    </location>
    <ligand>
        <name>ATP</name>
        <dbReference type="ChEBI" id="CHEBI:30616"/>
    </ligand>
</feature>
<keyword evidence="11" id="KW-1185">Reference proteome</keyword>
<evidence type="ECO:0000256" key="8">
    <source>
        <dbReference type="SAM" id="MobiDB-lite"/>
    </source>
</evidence>
<dbReference type="Proteomes" id="UP001189429">
    <property type="component" value="Unassembled WGS sequence"/>
</dbReference>